<accession>A0AAI8VH25</accession>
<protein>
    <submittedName>
        <fullName evidence="1">Uu.00g121610.m01.CDS01</fullName>
    </submittedName>
</protein>
<comment type="caution">
    <text evidence="1">The sequence shown here is derived from an EMBL/GenBank/DDBJ whole genome shotgun (WGS) entry which is preliminary data.</text>
</comment>
<sequence length="158" mass="18184">MSPRLRVRVDPVEIEVWGLADIPPSQFYDIQQLITATQQPNTYFHFPSPEEISGSPSHDGALQEVELAHPPPPKTTHYWTSDHTRRLEYAAIDAASQGVKGWIIKHVLPDCFVPKENRRLRFDDDTGSVRRYRLELDCDEADEKEGRRGKKLGWLHGR</sequence>
<organism evidence="1 2">
    <name type="scientific">Anthostomella pinea</name>
    <dbReference type="NCBI Taxonomy" id="933095"/>
    <lineage>
        <taxon>Eukaryota</taxon>
        <taxon>Fungi</taxon>
        <taxon>Dikarya</taxon>
        <taxon>Ascomycota</taxon>
        <taxon>Pezizomycotina</taxon>
        <taxon>Sordariomycetes</taxon>
        <taxon>Xylariomycetidae</taxon>
        <taxon>Xylariales</taxon>
        <taxon>Xylariaceae</taxon>
        <taxon>Anthostomella</taxon>
    </lineage>
</organism>
<dbReference type="EMBL" id="CAUWAG010000007">
    <property type="protein sequence ID" value="CAJ2504767.1"/>
    <property type="molecule type" value="Genomic_DNA"/>
</dbReference>
<dbReference type="AlphaFoldDB" id="A0AAI8VH25"/>
<name>A0AAI8VH25_9PEZI</name>
<keyword evidence="2" id="KW-1185">Reference proteome</keyword>
<dbReference type="Proteomes" id="UP001295740">
    <property type="component" value="Unassembled WGS sequence"/>
</dbReference>
<reference evidence="1" key="1">
    <citation type="submission" date="2023-10" db="EMBL/GenBank/DDBJ databases">
        <authorList>
            <person name="Hackl T."/>
        </authorList>
    </citation>
    <scope>NUCLEOTIDE SEQUENCE</scope>
</reference>
<evidence type="ECO:0000313" key="1">
    <source>
        <dbReference type="EMBL" id="CAJ2504767.1"/>
    </source>
</evidence>
<gene>
    <name evidence="1" type="ORF">KHLLAP_LOCUS5235</name>
</gene>
<proteinExistence type="predicted"/>
<evidence type="ECO:0000313" key="2">
    <source>
        <dbReference type="Proteomes" id="UP001295740"/>
    </source>
</evidence>